<keyword evidence="5" id="KW-1185">Reference proteome</keyword>
<keyword evidence="1" id="KW-0597">Phosphoprotein</keyword>
<sequence length="236" mass="27533">MRIAIVEDNVLHQETLLRYLNAYAAEKKLEVLVDCYQDGIEIVDQFKCNYDVIYLDVEMNIMNGMEAAKRIREHDEEVLIVFVTNYVQWAIEGYSVGAIDFLLKPLTYFHFEEHFKKILNKLVAKVKKAIPVKVGSGIRKVLLDDILYIESEGHYLYFHLKTEQFSILESMKNMETRLKEEHFFRCHNYYLVNLKYVKSIGKNGLTIGSETLQISRPRKKAFMEALTNYLGDGTLA</sequence>
<evidence type="ECO:0000259" key="2">
    <source>
        <dbReference type="PROSITE" id="PS50110"/>
    </source>
</evidence>
<feature type="modified residue" description="4-aspartylphosphate" evidence="1">
    <location>
        <position position="56"/>
    </location>
</feature>
<dbReference type="PANTHER" id="PTHR37299:SF1">
    <property type="entry name" value="STAGE 0 SPORULATION PROTEIN A HOMOLOG"/>
    <property type="match status" value="1"/>
</dbReference>
<dbReference type="PANTHER" id="PTHR37299">
    <property type="entry name" value="TRANSCRIPTIONAL REGULATOR-RELATED"/>
    <property type="match status" value="1"/>
</dbReference>
<dbReference type="InterPro" id="IPR011006">
    <property type="entry name" value="CheY-like_superfamily"/>
</dbReference>
<dbReference type="SMART" id="SM00448">
    <property type="entry name" value="REC"/>
    <property type="match status" value="1"/>
</dbReference>
<organism evidence="4 5">
    <name type="scientific">Listeria kieliensis</name>
    <dbReference type="NCBI Taxonomy" id="1621700"/>
    <lineage>
        <taxon>Bacteria</taxon>
        <taxon>Bacillati</taxon>
        <taxon>Bacillota</taxon>
        <taxon>Bacilli</taxon>
        <taxon>Bacillales</taxon>
        <taxon>Listeriaceae</taxon>
        <taxon>Listeria</taxon>
    </lineage>
</organism>
<dbReference type="AlphaFoldDB" id="A0A3D8TJN8"/>
<protein>
    <submittedName>
        <fullName evidence="4">Chemotaxis protein CheY</fullName>
    </submittedName>
</protein>
<comment type="caution">
    <text evidence="4">The sequence shown here is derived from an EMBL/GenBank/DDBJ whole genome shotgun (WGS) entry which is preliminary data.</text>
</comment>
<dbReference type="EMBL" id="LARY01000004">
    <property type="protein sequence ID" value="RDW99101.1"/>
    <property type="molecule type" value="Genomic_DNA"/>
</dbReference>
<feature type="domain" description="HTH LytTR-type" evidence="3">
    <location>
        <begin position="130"/>
        <end position="228"/>
    </location>
</feature>
<evidence type="ECO:0000259" key="3">
    <source>
        <dbReference type="PROSITE" id="PS50930"/>
    </source>
</evidence>
<dbReference type="Pfam" id="PF00072">
    <property type="entry name" value="Response_reg"/>
    <property type="match status" value="1"/>
</dbReference>
<dbReference type="InterPro" id="IPR007492">
    <property type="entry name" value="LytTR_DNA-bd_dom"/>
</dbReference>
<name>A0A3D8TJN8_9LIST</name>
<dbReference type="PROSITE" id="PS50110">
    <property type="entry name" value="RESPONSE_REGULATORY"/>
    <property type="match status" value="1"/>
</dbReference>
<dbReference type="InterPro" id="IPR046947">
    <property type="entry name" value="LytR-like"/>
</dbReference>
<dbReference type="Gene3D" id="2.40.50.1020">
    <property type="entry name" value="LytTr DNA-binding domain"/>
    <property type="match status" value="1"/>
</dbReference>
<dbReference type="InterPro" id="IPR001789">
    <property type="entry name" value="Sig_transdc_resp-reg_receiver"/>
</dbReference>
<dbReference type="SMART" id="SM00850">
    <property type="entry name" value="LytTR"/>
    <property type="match status" value="1"/>
</dbReference>
<evidence type="ECO:0000313" key="4">
    <source>
        <dbReference type="EMBL" id="RDW99101.1"/>
    </source>
</evidence>
<reference evidence="5" key="1">
    <citation type="submission" date="2015-04" db="EMBL/GenBank/DDBJ databases">
        <authorList>
            <person name="Schardt J."/>
            <person name="Mueller-Herbst S."/>
            <person name="Scherer S."/>
            <person name="Huptas C."/>
        </authorList>
    </citation>
    <scope>NUCLEOTIDE SEQUENCE [LARGE SCALE GENOMIC DNA]</scope>
    <source>
        <strain evidence="5">Kiel-L1</strain>
    </source>
</reference>
<dbReference type="Gene3D" id="3.40.50.2300">
    <property type="match status" value="1"/>
</dbReference>
<accession>A0A3D8TJN8</accession>
<dbReference type="SUPFAM" id="SSF52172">
    <property type="entry name" value="CheY-like"/>
    <property type="match status" value="1"/>
</dbReference>
<dbReference type="GO" id="GO:0000156">
    <property type="term" value="F:phosphorelay response regulator activity"/>
    <property type="evidence" value="ECO:0007669"/>
    <property type="project" value="InterPro"/>
</dbReference>
<proteinExistence type="predicted"/>
<feature type="domain" description="Response regulatory" evidence="2">
    <location>
        <begin position="2"/>
        <end position="119"/>
    </location>
</feature>
<dbReference type="GO" id="GO:0003677">
    <property type="term" value="F:DNA binding"/>
    <property type="evidence" value="ECO:0007669"/>
    <property type="project" value="InterPro"/>
</dbReference>
<dbReference type="PROSITE" id="PS50930">
    <property type="entry name" value="HTH_LYTTR"/>
    <property type="match status" value="1"/>
</dbReference>
<evidence type="ECO:0000313" key="5">
    <source>
        <dbReference type="Proteomes" id="UP000257055"/>
    </source>
</evidence>
<dbReference type="Proteomes" id="UP000257055">
    <property type="component" value="Unassembled WGS sequence"/>
</dbReference>
<evidence type="ECO:0000256" key="1">
    <source>
        <dbReference type="PROSITE-ProRule" id="PRU00169"/>
    </source>
</evidence>
<dbReference type="Pfam" id="PF04397">
    <property type="entry name" value="LytTR"/>
    <property type="match status" value="1"/>
</dbReference>
<dbReference type="RefSeq" id="WP_115754016.1">
    <property type="nucleotide sequence ID" value="NZ_LARY01000004.1"/>
</dbReference>
<gene>
    <name evidence="4" type="ORF">UR08_12465</name>
</gene>